<name>A0A9D5CW18_9LILI</name>
<feature type="region of interest" description="Disordered" evidence="8">
    <location>
        <begin position="741"/>
        <end position="791"/>
    </location>
</feature>
<dbReference type="InterPro" id="IPR044861">
    <property type="entry name" value="IPNS-like_FE2OG_OXY"/>
</dbReference>
<evidence type="ECO:0000256" key="6">
    <source>
        <dbReference type="ARBA" id="ARBA00023004"/>
    </source>
</evidence>
<feature type="region of interest" description="Disordered" evidence="8">
    <location>
        <begin position="1"/>
        <end position="26"/>
    </location>
</feature>
<reference evidence="10" key="2">
    <citation type="journal article" date="2022" name="Hortic Res">
        <title>The genome of Dioscorea zingiberensis sheds light on the biosynthesis, origin and evolution of the medicinally important diosgenin saponins.</title>
        <authorList>
            <person name="Li Y."/>
            <person name="Tan C."/>
            <person name="Li Z."/>
            <person name="Guo J."/>
            <person name="Li S."/>
            <person name="Chen X."/>
            <person name="Wang C."/>
            <person name="Dai X."/>
            <person name="Yang H."/>
            <person name="Song W."/>
            <person name="Hou L."/>
            <person name="Xu J."/>
            <person name="Tong Z."/>
            <person name="Xu A."/>
            <person name="Yuan X."/>
            <person name="Wang W."/>
            <person name="Yang Q."/>
            <person name="Chen L."/>
            <person name="Sun Z."/>
            <person name="Wang K."/>
            <person name="Pan B."/>
            <person name="Chen J."/>
            <person name="Bao Y."/>
            <person name="Liu F."/>
            <person name="Qi X."/>
            <person name="Gang D.R."/>
            <person name="Wen J."/>
            <person name="Li J."/>
        </authorList>
    </citation>
    <scope>NUCLEOTIDE SEQUENCE</scope>
    <source>
        <strain evidence="10">Dzin_1.0</strain>
    </source>
</reference>
<dbReference type="Pfam" id="PF23209">
    <property type="entry name" value="IDM1_C"/>
    <property type="match status" value="1"/>
</dbReference>
<dbReference type="GO" id="GO:0016491">
    <property type="term" value="F:oxidoreductase activity"/>
    <property type="evidence" value="ECO:0007669"/>
    <property type="project" value="UniProtKB-KW"/>
</dbReference>
<evidence type="ECO:0000256" key="2">
    <source>
        <dbReference type="ARBA" id="ARBA00022723"/>
    </source>
</evidence>
<dbReference type="PANTHER" id="PTHR46309">
    <property type="entry name" value="PHD FINGER PROTEIN 12"/>
    <property type="match status" value="1"/>
</dbReference>
<dbReference type="SUPFAM" id="SSF57903">
    <property type="entry name" value="FYVE/PHD zinc finger"/>
    <property type="match status" value="1"/>
</dbReference>
<protein>
    <recommendedName>
        <fullName evidence="9">Fe2OG dioxygenase domain-containing protein</fullName>
    </recommendedName>
</protein>
<dbReference type="GO" id="GO:0008270">
    <property type="term" value="F:zinc ion binding"/>
    <property type="evidence" value="ECO:0007669"/>
    <property type="project" value="UniProtKB-KW"/>
</dbReference>
<dbReference type="InterPro" id="IPR013083">
    <property type="entry name" value="Znf_RING/FYVE/PHD"/>
</dbReference>
<evidence type="ECO:0000256" key="4">
    <source>
        <dbReference type="ARBA" id="ARBA00022833"/>
    </source>
</evidence>
<keyword evidence="6" id="KW-0408">Iron</keyword>
<dbReference type="InterPro" id="IPR001965">
    <property type="entry name" value="Znf_PHD"/>
</dbReference>
<keyword evidence="5" id="KW-0560">Oxidoreductase</keyword>
<dbReference type="InterPro" id="IPR005123">
    <property type="entry name" value="Oxoglu/Fe-dep_dioxygenase_dom"/>
</dbReference>
<evidence type="ECO:0000259" key="9">
    <source>
        <dbReference type="PROSITE" id="PS51471"/>
    </source>
</evidence>
<feature type="compositionally biased region" description="Polar residues" evidence="8">
    <location>
        <begin position="895"/>
        <end position="905"/>
    </location>
</feature>
<dbReference type="Pfam" id="PF03171">
    <property type="entry name" value="2OG-FeII_Oxy"/>
    <property type="match status" value="1"/>
</dbReference>
<feature type="compositionally biased region" description="Polar residues" evidence="8">
    <location>
        <begin position="757"/>
        <end position="772"/>
    </location>
</feature>
<evidence type="ECO:0000313" key="11">
    <source>
        <dbReference type="Proteomes" id="UP001085076"/>
    </source>
</evidence>
<dbReference type="InterPro" id="IPR008395">
    <property type="entry name" value="Agenet-like_dom"/>
</dbReference>
<evidence type="ECO:0000256" key="7">
    <source>
        <dbReference type="ARBA" id="ARBA00023242"/>
    </source>
</evidence>
<dbReference type="Gene3D" id="2.60.120.330">
    <property type="entry name" value="B-lactam Antibiotic, Isopenicillin N Synthase, Chain"/>
    <property type="match status" value="1"/>
</dbReference>
<dbReference type="InterPro" id="IPR016181">
    <property type="entry name" value="Acyl_CoA_acyltransferase"/>
</dbReference>
<dbReference type="SMART" id="SM00743">
    <property type="entry name" value="Agenet"/>
    <property type="match status" value="1"/>
</dbReference>
<organism evidence="10 11">
    <name type="scientific">Dioscorea zingiberensis</name>
    <dbReference type="NCBI Taxonomy" id="325984"/>
    <lineage>
        <taxon>Eukaryota</taxon>
        <taxon>Viridiplantae</taxon>
        <taxon>Streptophyta</taxon>
        <taxon>Embryophyta</taxon>
        <taxon>Tracheophyta</taxon>
        <taxon>Spermatophyta</taxon>
        <taxon>Magnoliopsida</taxon>
        <taxon>Liliopsida</taxon>
        <taxon>Dioscoreales</taxon>
        <taxon>Dioscoreaceae</taxon>
        <taxon>Dioscorea</taxon>
    </lineage>
</organism>
<dbReference type="OrthoDB" id="1903104at2759"/>
<dbReference type="InterPro" id="IPR032308">
    <property type="entry name" value="TDBD"/>
</dbReference>
<evidence type="ECO:0000256" key="3">
    <source>
        <dbReference type="ARBA" id="ARBA00022771"/>
    </source>
</evidence>
<dbReference type="InterPro" id="IPR056511">
    <property type="entry name" value="IDM1_C"/>
</dbReference>
<evidence type="ECO:0000313" key="10">
    <source>
        <dbReference type="EMBL" id="KAJ0979360.1"/>
    </source>
</evidence>
<keyword evidence="4" id="KW-0862">Zinc</keyword>
<feature type="region of interest" description="Disordered" evidence="8">
    <location>
        <begin position="708"/>
        <end position="727"/>
    </location>
</feature>
<keyword evidence="3" id="KW-0863">Zinc-finger</keyword>
<dbReference type="GO" id="GO:0006357">
    <property type="term" value="P:regulation of transcription by RNA polymerase II"/>
    <property type="evidence" value="ECO:0007669"/>
    <property type="project" value="TreeGrafter"/>
</dbReference>
<dbReference type="Pfam" id="PF14226">
    <property type="entry name" value="DIOX_N"/>
    <property type="match status" value="1"/>
</dbReference>
<evidence type="ECO:0000256" key="8">
    <source>
        <dbReference type="SAM" id="MobiDB-lite"/>
    </source>
</evidence>
<dbReference type="SMART" id="SM00249">
    <property type="entry name" value="PHD"/>
    <property type="match status" value="1"/>
</dbReference>
<dbReference type="Pfam" id="PF16135">
    <property type="entry name" value="TDBD"/>
    <property type="match status" value="1"/>
</dbReference>
<dbReference type="PROSITE" id="PS51471">
    <property type="entry name" value="FE2OG_OXY"/>
    <property type="match status" value="1"/>
</dbReference>
<dbReference type="Pfam" id="PF05641">
    <property type="entry name" value="Agenet"/>
    <property type="match status" value="1"/>
</dbReference>
<accession>A0A9D5CW18</accession>
<feature type="region of interest" description="Disordered" evidence="8">
    <location>
        <begin position="895"/>
        <end position="931"/>
    </location>
</feature>
<dbReference type="PANTHER" id="PTHR46309:SF12">
    <property type="entry name" value="GB|AAC80581.1"/>
    <property type="match status" value="1"/>
</dbReference>
<feature type="domain" description="Fe2OG dioxygenase" evidence="9">
    <location>
        <begin position="173"/>
        <end position="273"/>
    </location>
</feature>
<reference evidence="10" key="1">
    <citation type="submission" date="2021-03" db="EMBL/GenBank/DDBJ databases">
        <authorList>
            <person name="Li Z."/>
            <person name="Yang C."/>
        </authorList>
    </citation>
    <scope>NUCLEOTIDE SEQUENCE</scope>
    <source>
        <strain evidence="10">Dzin_1.0</strain>
        <tissue evidence="10">Leaf</tissue>
    </source>
</reference>
<dbReference type="SUPFAM" id="SSF51197">
    <property type="entry name" value="Clavaminate synthase-like"/>
    <property type="match status" value="1"/>
</dbReference>
<feature type="region of interest" description="Disordered" evidence="8">
    <location>
        <begin position="960"/>
        <end position="1019"/>
    </location>
</feature>
<dbReference type="Pfam" id="PF22970">
    <property type="entry name" value="DUF7028"/>
    <property type="match status" value="2"/>
</dbReference>
<dbReference type="GO" id="GO:0003714">
    <property type="term" value="F:transcription corepressor activity"/>
    <property type="evidence" value="ECO:0007669"/>
    <property type="project" value="InterPro"/>
</dbReference>
<keyword evidence="11" id="KW-1185">Reference proteome</keyword>
<gene>
    <name evidence="10" type="ORF">J5N97_014834</name>
</gene>
<dbReference type="EMBL" id="JAGGNH010000003">
    <property type="protein sequence ID" value="KAJ0979360.1"/>
    <property type="molecule type" value="Genomic_DNA"/>
</dbReference>
<dbReference type="Gene3D" id="3.30.40.10">
    <property type="entry name" value="Zinc/RING finger domain, C3HC4 (zinc finger)"/>
    <property type="match status" value="1"/>
</dbReference>
<comment type="subcellular location">
    <subcellularLocation>
        <location evidence="1">Nucleus</location>
    </subcellularLocation>
</comment>
<dbReference type="InterPro" id="IPR011011">
    <property type="entry name" value="Znf_FYVE_PHD"/>
</dbReference>
<dbReference type="InterPro" id="IPR042163">
    <property type="entry name" value="PHF12"/>
</dbReference>
<comment type="caution">
    <text evidence="10">The sequence shown here is derived from an EMBL/GenBank/DDBJ whole genome shotgun (WGS) entry which is preliminary data.</text>
</comment>
<feature type="compositionally biased region" description="Basic and acidic residues" evidence="8">
    <location>
        <begin position="774"/>
        <end position="791"/>
    </location>
</feature>
<dbReference type="InterPro" id="IPR027443">
    <property type="entry name" value="IPNS-like_sf"/>
</dbReference>
<dbReference type="InterPro" id="IPR026992">
    <property type="entry name" value="DIOX_N"/>
</dbReference>
<keyword evidence="2" id="KW-0479">Metal-binding</keyword>
<keyword evidence="7" id="KW-0539">Nucleus</keyword>
<dbReference type="GO" id="GO:0005634">
    <property type="term" value="C:nucleus"/>
    <property type="evidence" value="ECO:0007669"/>
    <property type="project" value="UniProtKB-SubCell"/>
</dbReference>
<feature type="compositionally biased region" description="Basic and acidic residues" evidence="8">
    <location>
        <begin position="960"/>
        <end position="969"/>
    </location>
</feature>
<evidence type="ECO:0000256" key="5">
    <source>
        <dbReference type="ARBA" id="ARBA00023002"/>
    </source>
</evidence>
<dbReference type="InterPro" id="IPR054292">
    <property type="entry name" value="DUF7028"/>
</dbReference>
<dbReference type="SUPFAM" id="SSF55729">
    <property type="entry name" value="Acyl-CoA N-acyltransferases (Nat)"/>
    <property type="match status" value="1"/>
</dbReference>
<dbReference type="InterPro" id="IPR014002">
    <property type="entry name" value="Agenet_dom_plant"/>
</dbReference>
<dbReference type="Proteomes" id="UP001085076">
    <property type="component" value="Miscellaneous, Linkage group lg03"/>
</dbReference>
<evidence type="ECO:0000256" key="1">
    <source>
        <dbReference type="ARBA" id="ARBA00004123"/>
    </source>
</evidence>
<sequence length="1317" mass="148483">MSSQSDHSYPPLFRRIEPNPVPRSSEDEIGIEIPVIDLESLDDDALTKACREWGLFRLENHGIPPDLSAKLKDEVARLLSLSFEEKESRFHGSSVAYFWGTPAMRSLRSVNWVEGLHIPMDQLRSDVDSAHSALRSLAAEYGEHMAKIARKLFDAVAADLKLESSQLGPYLDESHGTLRVYRYPPCPDLANYYGLEAHTDSSVLSILNQDSVGGLQILHASQWFHVAPVPGTLIVNLGDMLQAISNDKYKSVQHRVLANGDKERMSLCYFAFPREGAVLTSSSYRPFTYQDFSAQVQEDIKALGFKVFFTEEGRHGAWLEGIVIEVGENSRHIEFTHFLTEDEQSKLVDRILVSESIEGFHNPAPREQRGSIRPVPPHCDFPGSGTRYGLCVDVWMNCAWWEGVVFDQNIGSEKRKVFFPDIVEERIVTVNGLRVTQEWEEDSGHWKPRGEWLLLQVLQELEKEGPLPVSIRQIWYDLRSNVAFLEKIGSWTSGSYSIWYGLVSELYQELQSVADDRAVSGMTSADQLIDTSMICQDVNRRSLLEEFLQTDSADSLLGSVDNLDGINIADLPAADDHTLIEHGNDNLRPEIGHTVDNDDVEHKVKGDEDNLKQRVGKSWQPVKFEAKQCSESITSYYTRSTKHKLPSRVYEDMKLKLRGHLAYLGWRIESKKDTMIRFRYTAPDGKHFLSLNTVRSYLMKDRIKEENTHAEPLHLGNKNTSPMKKRKLKQEEYTATVMVQSSKKGVIMEPGNKMEDSNSQLNSKTSDPSSSKVVGEKEETGAEPSASRKRDLISSAKSRVLAQSVPDDLQGAIQATQGYCNYMDVCSQKGKQEVPNVSVKLLRSNAKRHLLFKGWNIWLKTKKTKKEMVYDSPEGKSYYSLHTACKGFLEELQLPESSGPRSSNLFKRRKTSKGVPPSGKSESSVKVNTQDRRFGNPIATISGCLEDAELLNKESELHSRGLEDRKKEPLNLSLPPWPSYGELQRQRSHGSSRVRYPSHSSVTASRVSRRVPRSREKAQPVVSFPSQHITRTVWSLLIDADVLLPREKVSYVSKRNGDVLKQGRISRHGIICYCCKAVFTPTNFEAHAGGNSHRPVANIFLRDGRSLLQCLKEFTTGKFKDFPHLRFKSDYSQSTKDSICSICQDGGSLLQCDHCPSAFHKECIGLEVFSHLQNLLGKSNLTSMEGLSWALFRSSRASGAADVESIAECYSKLHVALGILHECFGTIPEPRTNSDLVYGLVFNRMSELKRLNFWGFYTMVIEKGDEFISVAMFRVFGKKVAEMTLIGTSIKYRGQGMCRILVNELEKVTLPSNFLGT</sequence>
<proteinExistence type="predicted"/>